<reference evidence="4" key="1">
    <citation type="submission" date="2022-07" db="EMBL/GenBank/DDBJ databases">
        <authorList>
            <person name="Macas J."/>
            <person name="Novak P."/>
            <person name="Neumann P."/>
        </authorList>
    </citation>
    <scope>NUCLEOTIDE SEQUENCE</scope>
</reference>
<dbReference type="SUPFAM" id="SSF48317">
    <property type="entry name" value="Acid phosphatase/Vanadium-dependent haloperoxidase"/>
    <property type="match status" value="1"/>
</dbReference>
<keyword evidence="2" id="KW-0472">Membrane</keyword>
<feature type="transmembrane region" description="Helical" evidence="2">
    <location>
        <begin position="208"/>
        <end position="226"/>
    </location>
</feature>
<dbReference type="InterPro" id="IPR036938">
    <property type="entry name" value="PAP2/HPO_sf"/>
</dbReference>
<dbReference type="PANTHER" id="PTHR11247:SF40">
    <property type="entry name" value="LIPID PHOSPHATE PHOSPHATASE EPSILON 1, CHLOROPLASTIC"/>
    <property type="match status" value="1"/>
</dbReference>
<keyword evidence="2" id="KW-1133">Transmembrane helix</keyword>
<name>A0AAV0CZB1_9ASTE</name>
<feature type="transmembrane region" description="Helical" evidence="2">
    <location>
        <begin position="176"/>
        <end position="196"/>
    </location>
</feature>
<dbReference type="PANTHER" id="PTHR11247">
    <property type="entry name" value="PALMITOYL-PROTEIN THIOESTERASE/DOLICHYLDIPHOSPHATASE 1"/>
    <property type="match status" value="1"/>
</dbReference>
<dbReference type="Pfam" id="PF01569">
    <property type="entry name" value="PAP2"/>
    <property type="match status" value="1"/>
</dbReference>
<organism evidence="4 5">
    <name type="scientific">Cuscuta epithymum</name>
    <dbReference type="NCBI Taxonomy" id="186058"/>
    <lineage>
        <taxon>Eukaryota</taxon>
        <taxon>Viridiplantae</taxon>
        <taxon>Streptophyta</taxon>
        <taxon>Embryophyta</taxon>
        <taxon>Tracheophyta</taxon>
        <taxon>Spermatophyta</taxon>
        <taxon>Magnoliopsida</taxon>
        <taxon>eudicotyledons</taxon>
        <taxon>Gunneridae</taxon>
        <taxon>Pentapetalae</taxon>
        <taxon>asterids</taxon>
        <taxon>lamiids</taxon>
        <taxon>Solanales</taxon>
        <taxon>Convolvulaceae</taxon>
        <taxon>Cuscuteae</taxon>
        <taxon>Cuscuta</taxon>
        <taxon>Cuscuta subgen. Cuscuta</taxon>
    </lineage>
</organism>
<evidence type="ECO:0000313" key="4">
    <source>
        <dbReference type="EMBL" id="CAH9088413.1"/>
    </source>
</evidence>
<sequence>MSAAAAGLILPVPGFCCTRLRCTAQSPAFRVDFPPHKSVHWDSRNFTMNGAVAARINAHNEDQGGLAALEQEPLINDSIVVAASRLEATLNNTSKWLFAVLFGLTLVSKHDAQALWASIGSVLNSLLSYILKRILNQRRPVSTSRSDPGMPSSHAQSIFYIVTFTTILMIQSFGLSGLTAALGGLIFALGCYFSWLRISQKLHTTSQVFVGAMVGFGFSILWFWLWDAIMLMAFQSLVWFRAIVILSAAGLCSGFLVYVIRYWILDEQRKISEIKYPDRS</sequence>
<protein>
    <recommendedName>
        <fullName evidence="3">Phosphatidic acid phosphatase type 2/haloperoxidase domain-containing protein</fullName>
    </recommendedName>
</protein>
<evidence type="ECO:0000256" key="2">
    <source>
        <dbReference type="SAM" id="Phobius"/>
    </source>
</evidence>
<evidence type="ECO:0000256" key="1">
    <source>
        <dbReference type="ARBA" id="ARBA00022801"/>
    </source>
</evidence>
<feature type="domain" description="Phosphatidic acid phosphatase type 2/haloperoxidase" evidence="3">
    <location>
        <begin position="133"/>
        <end position="227"/>
    </location>
</feature>
<evidence type="ECO:0000259" key="3">
    <source>
        <dbReference type="Pfam" id="PF01569"/>
    </source>
</evidence>
<dbReference type="AlphaFoldDB" id="A0AAV0CZB1"/>
<dbReference type="Proteomes" id="UP001152523">
    <property type="component" value="Unassembled WGS sequence"/>
</dbReference>
<feature type="transmembrane region" description="Helical" evidence="2">
    <location>
        <begin position="238"/>
        <end position="260"/>
    </location>
</feature>
<keyword evidence="2" id="KW-0812">Transmembrane</keyword>
<comment type="caution">
    <text evidence="4">The sequence shown here is derived from an EMBL/GenBank/DDBJ whole genome shotgun (WGS) entry which is preliminary data.</text>
</comment>
<dbReference type="GO" id="GO:0006487">
    <property type="term" value="P:protein N-linked glycosylation"/>
    <property type="evidence" value="ECO:0007669"/>
    <property type="project" value="TreeGrafter"/>
</dbReference>
<dbReference type="GO" id="GO:0047874">
    <property type="term" value="F:dolichyldiphosphatase activity"/>
    <property type="evidence" value="ECO:0007669"/>
    <property type="project" value="TreeGrafter"/>
</dbReference>
<keyword evidence="1" id="KW-0378">Hydrolase</keyword>
<dbReference type="InterPro" id="IPR000326">
    <property type="entry name" value="PAP2/HPO"/>
</dbReference>
<proteinExistence type="predicted"/>
<accession>A0AAV0CZB1</accession>
<dbReference type="Gene3D" id="1.20.144.10">
    <property type="entry name" value="Phosphatidic acid phosphatase type 2/haloperoxidase"/>
    <property type="match status" value="1"/>
</dbReference>
<gene>
    <name evidence="4" type="ORF">CEPIT_LOCUS10469</name>
</gene>
<evidence type="ECO:0000313" key="5">
    <source>
        <dbReference type="Proteomes" id="UP001152523"/>
    </source>
</evidence>
<keyword evidence="5" id="KW-1185">Reference proteome</keyword>
<dbReference type="GO" id="GO:0005789">
    <property type="term" value="C:endoplasmic reticulum membrane"/>
    <property type="evidence" value="ECO:0007669"/>
    <property type="project" value="TreeGrafter"/>
</dbReference>
<dbReference type="EMBL" id="CAMAPF010000059">
    <property type="protein sequence ID" value="CAH9088413.1"/>
    <property type="molecule type" value="Genomic_DNA"/>
</dbReference>
<dbReference type="GO" id="GO:0008610">
    <property type="term" value="P:lipid biosynthetic process"/>
    <property type="evidence" value="ECO:0007669"/>
    <property type="project" value="TreeGrafter"/>
</dbReference>